<dbReference type="SUPFAM" id="SSF63748">
    <property type="entry name" value="Tudor/PWWP/MBT"/>
    <property type="match status" value="1"/>
</dbReference>
<feature type="domain" description="PWWP" evidence="5">
    <location>
        <begin position="175"/>
        <end position="241"/>
    </location>
</feature>
<evidence type="ECO:0000256" key="2">
    <source>
        <dbReference type="ARBA" id="ARBA00022771"/>
    </source>
</evidence>
<dbReference type="InterPro" id="IPR042778">
    <property type="entry name" value="ZCWPW1/ZCWPW2"/>
</dbReference>
<feature type="region of interest" description="Disordered" evidence="4">
    <location>
        <begin position="23"/>
        <end position="77"/>
    </location>
</feature>
<feature type="compositionally biased region" description="Basic and acidic residues" evidence="4">
    <location>
        <begin position="26"/>
        <end position="68"/>
    </location>
</feature>
<evidence type="ECO:0000259" key="6">
    <source>
        <dbReference type="PROSITE" id="PS51050"/>
    </source>
</evidence>
<proteinExistence type="predicted"/>
<evidence type="ECO:0000256" key="1">
    <source>
        <dbReference type="ARBA" id="ARBA00022723"/>
    </source>
</evidence>
<dbReference type="Pfam" id="PF00855">
    <property type="entry name" value="PWWP"/>
    <property type="match status" value="1"/>
</dbReference>
<comment type="caution">
    <text evidence="7">The sequence shown here is derived from an EMBL/GenBank/DDBJ whole genome shotgun (WGS) entry which is preliminary data.</text>
</comment>
<dbReference type="Gene3D" id="3.30.40.100">
    <property type="match status" value="1"/>
</dbReference>
<dbReference type="PANTHER" id="PTHR15999:SF2">
    <property type="entry name" value="ZINC FINGER CW-TYPE PWWP DOMAIN PROTEIN 1"/>
    <property type="match status" value="1"/>
</dbReference>
<dbReference type="PANTHER" id="PTHR15999">
    <property type="entry name" value="ZINC FINGER CW-TYPE PWWP DOMAIN PROTEIN 1"/>
    <property type="match status" value="1"/>
</dbReference>
<keyword evidence="2" id="KW-0863">Zinc-finger</keyword>
<evidence type="ECO:0008006" key="9">
    <source>
        <dbReference type="Google" id="ProtNLM"/>
    </source>
</evidence>
<evidence type="ECO:0000313" key="7">
    <source>
        <dbReference type="EMBL" id="CAE1283525.1"/>
    </source>
</evidence>
<dbReference type="GO" id="GO:0005634">
    <property type="term" value="C:nucleus"/>
    <property type="evidence" value="ECO:0007669"/>
    <property type="project" value="TreeGrafter"/>
</dbReference>
<dbReference type="PROSITE" id="PS50812">
    <property type="entry name" value="PWWP"/>
    <property type="match status" value="1"/>
</dbReference>
<dbReference type="Gene3D" id="2.30.30.140">
    <property type="match status" value="1"/>
</dbReference>
<reference evidence="7" key="1">
    <citation type="submission" date="2021-01" db="EMBL/GenBank/DDBJ databases">
        <authorList>
            <person name="Li R."/>
            <person name="Bekaert M."/>
        </authorList>
    </citation>
    <scope>NUCLEOTIDE SEQUENCE</scope>
    <source>
        <strain evidence="7">Farmed</strain>
    </source>
</reference>
<dbReference type="PROSITE" id="PS51050">
    <property type="entry name" value="ZF_CW"/>
    <property type="match status" value="1"/>
</dbReference>
<dbReference type="CDD" id="cd20145">
    <property type="entry name" value="PWWP_ZCWPW1"/>
    <property type="match status" value="1"/>
</dbReference>
<gene>
    <name evidence="7" type="ORF">SPHA_44095</name>
</gene>
<evidence type="ECO:0000313" key="8">
    <source>
        <dbReference type="Proteomes" id="UP000597762"/>
    </source>
</evidence>
<dbReference type="EMBL" id="CAHIKZ030002236">
    <property type="protein sequence ID" value="CAE1283525.1"/>
    <property type="molecule type" value="Genomic_DNA"/>
</dbReference>
<evidence type="ECO:0000259" key="5">
    <source>
        <dbReference type="PROSITE" id="PS50812"/>
    </source>
</evidence>
<dbReference type="Pfam" id="PF07496">
    <property type="entry name" value="zf-CW"/>
    <property type="match status" value="1"/>
</dbReference>
<organism evidence="7 8">
    <name type="scientific">Acanthosepion pharaonis</name>
    <name type="common">Pharaoh cuttlefish</name>
    <name type="synonym">Sepia pharaonis</name>
    <dbReference type="NCBI Taxonomy" id="158019"/>
    <lineage>
        <taxon>Eukaryota</taxon>
        <taxon>Metazoa</taxon>
        <taxon>Spiralia</taxon>
        <taxon>Lophotrochozoa</taxon>
        <taxon>Mollusca</taxon>
        <taxon>Cephalopoda</taxon>
        <taxon>Coleoidea</taxon>
        <taxon>Decapodiformes</taxon>
        <taxon>Sepiida</taxon>
        <taxon>Sepiina</taxon>
        <taxon>Sepiidae</taxon>
        <taxon>Acanthosepion</taxon>
    </lineage>
</organism>
<keyword evidence="1" id="KW-0479">Metal-binding</keyword>
<dbReference type="InterPro" id="IPR000313">
    <property type="entry name" value="PWWP_dom"/>
</dbReference>
<evidence type="ECO:0000256" key="4">
    <source>
        <dbReference type="SAM" id="MobiDB-lite"/>
    </source>
</evidence>
<keyword evidence="3" id="KW-0862">Zinc</keyword>
<dbReference type="Proteomes" id="UP000597762">
    <property type="component" value="Unassembled WGS sequence"/>
</dbReference>
<protein>
    <recommendedName>
        <fullName evidence="9">Zinc finger CW-type PWWP domain protein 1</fullName>
    </recommendedName>
</protein>
<feature type="domain" description="CW-type" evidence="6">
    <location>
        <begin position="107"/>
        <end position="161"/>
    </location>
</feature>
<dbReference type="SMART" id="SM00293">
    <property type="entry name" value="PWWP"/>
    <property type="match status" value="1"/>
</dbReference>
<evidence type="ECO:0000256" key="3">
    <source>
        <dbReference type="ARBA" id="ARBA00022833"/>
    </source>
</evidence>
<dbReference type="InterPro" id="IPR011124">
    <property type="entry name" value="Znf_CW"/>
</dbReference>
<name>A0A812D2N4_ACAPH</name>
<keyword evidence="8" id="KW-1185">Reference proteome</keyword>
<dbReference type="GO" id="GO:0008270">
    <property type="term" value="F:zinc ion binding"/>
    <property type="evidence" value="ECO:0007669"/>
    <property type="project" value="UniProtKB-KW"/>
</dbReference>
<accession>A0A812D2N4</accession>
<dbReference type="OrthoDB" id="5964980at2759"/>
<dbReference type="AlphaFoldDB" id="A0A812D2N4"/>
<sequence>MEMVPTFPDYEDEEMVNISGEMNVLKTKDSGSDKEESQVVSSEEKVKCKSLEKSEEQSTVKRKDDKSKKKDLKKQQKCSKEKSKKKCSSSDQKKVRCKRHCMQDREIFDTGTWVQCTNSECLKWRFLHDVQDPITVPMLWTCDMNSDTNQNDCSYPEALPSNKDNEEFIYTKYTEGTVVWARVDGYPWWPAMVEMDPDSLSYFDIETENSMYPKFYHVVFFGKKVSRAWVTVSNVAPFTESKPPPMGKGMLRMRTQELNAAEKLAVKALELPIKTRLKMFSFSSRYKGSWGDCSCHACLQAVSTADQDSEEGV</sequence>